<evidence type="ECO:0000259" key="7">
    <source>
        <dbReference type="PROSITE" id="PS50172"/>
    </source>
</evidence>
<comment type="subcellular location">
    <subcellularLocation>
        <location evidence="1">Nucleus</location>
    </subcellularLocation>
</comment>
<name>A0A182PB59_9DIPT</name>
<feature type="compositionally biased region" description="Basic and acidic residues" evidence="6">
    <location>
        <begin position="841"/>
        <end position="866"/>
    </location>
</feature>
<feature type="compositionally biased region" description="Low complexity" evidence="6">
    <location>
        <begin position="1225"/>
        <end position="1237"/>
    </location>
</feature>
<feature type="region of interest" description="Disordered" evidence="6">
    <location>
        <begin position="290"/>
        <end position="431"/>
    </location>
</feature>
<feature type="region of interest" description="Disordered" evidence="6">
    <location>
        <begin position="906"/>
        <end position="928"/>
    </location>
</feature>
<dbReference type="PANTHER" id="PTHR23196:SF1">
    <property type="entry name" value="PAX-INTERACTING PROTEIN 1"/>
    <property type="match status" value="1"/>
</dbReference>
<evidence type="ECO:0000313" key="8">
    <source>
        <dbReference type="EnsemblMetazoa" id="AEPI004164-PA"/>
    </source>
</evidence>
<reference evidence="8" key="2">
    <citation type="submission" date="2020-05" db="UniProtKB">
        <authorList>
            <consortium name="EnsemblMetazoa"/>
        </authorList>
    </citation>
    <scope>IDENTIFICATION</scope>
    <source>
        <strain evidence="8">Epiroticus2</strain>
    </source>
</reference>
<accession>A0A182PB59</accession>
<dbReference type="CDD" id="cd17744">
    <property type="entry name" value="BRCT_MDC1_rpt1"/>
    <property type="match status" value="1"/>
</dbReference>
<protein>
    <recommendedName>
        <fullName evidence="4">PAX-interacting protein 1</fullName>
    </recommendedName>
    <alternativeName>
        <fullName evidence="5">PAX transactivation activation domain-interacting protein</fullName>
    </alternativeName>
</protein>
<keyword evidence="2" id="KW-0227">DNA damage</keyword>
<feature type="compositionally biased region" description="Polar residues" evidence="6">
    <location>
        <begin position="1058"/>
        <end position="1069"/>
    </location>
</feature>
<feature type="compositionally biased region" description="Polar residues" evidence="6">
    <location>
        <begin position="594"/>
        <end position="604"/>
    </location>
</feature>
<evidence type="ECO:0000256" key="3">
    <source>
        <dbReference type="ARBA" id="ARBA00023242"/>
    </source>
</evidence>
<dbReference type="CDD" id="cd00060">
    <property type="entry name" value="FHA"/>
    <property type="match status" value="1"/>
</dbReference>
<dbReference type="InterPro" id="IPR051579">
    <property type="entry name" value="DDR_Transcriptional_Reg"/>
</dbReference>
<dbReference type="Proteomes" id="UP000075885">
    <property type="component" value="Unassembled WGS sequence"/>
</dbReference>
<dbReference type="InterPro" id="IPR001357">
    <property type="entry name" value="BRCT_dom"/>
</dbReference>
<feature type="compositionally biased region" description="Basic and acidic residues" evidence="6">
    <location>
        <begin position="323"/>
        <end position="332"/>
    </location>
</feature>
<dbReference type="GO" id="GO:0006974">
    <property type="term" value="P:DNA damage response"/>
    <property type="evidence" value="ECO:0007669"/>
    <property type="project" value="UniProtKB-KW"/>
</dbReference>
<dbReference type="Pfam" id="PF16589">
    <property type="entry name" value="BRCT_2"/>
    <property type="match status" value="1"/>
</dbReference>
<dbReference type="InterPro" id="IPR036420">
    <property type="entry name" value="BRCT_dom_sf"/>
</dbReference>
<feature type="compositionally biased region" description="Polar residues" evidence="6">
    <location>
        <begin position="1175"/>
        <end position="1192"/>
    </location>
</feature>
<feature type="domain" description="BRCT" evidence="7">
    <location>
        <begin position="1392"/>
        <end position="1468"/>
    </location>
</feature>
<feature type="compositionally biased region" description="Basic and acidic residues" evidence="6">
    <location>
        <begin position="1047"/>
        <end position="1057"/>
    </location>
</feature>
<feature type="compositionally biased region" description="Basic and acidic residues" evidence="6">
    <location>
        <begin position="950"/>
        <end position="980"/>
    </location>
</feature>
<dbReference type="STRING" id="199890.A0A182PB59"/>
<proteinExistence type="predicted"/>
<dbReference type="SUPFAM" id="SSF49879">
    <property type="entry name" value="SMAD/FHA domain"/>
    <property type="match status" value="1"/>
</dbReference>
<feature type="compositionally biased region" description="Polar residues" evidence="6">
    <location>
        <begin position="1204"/>
        <end position="1214"/>
    </location>
</feature>
<feature type="region of interest" description="Disordered" evidence="6">
    <location>
        <begin position="950"/>
        <end position="1264"/>
    </location>
</feature>
<evidence type="ECO:0000256" key="6">
    <source>
        <dbReference type="SAM" id="MobiDB-lite"/>
    </source>
</evidence>
<evidence type="ECO:0000256" key="1">
    <source>
        <dbReference type="ARBA" id="ARBA00004123"/>
    </source>
</evidence>
<feature type="compositionally biased region" description="Polar residues" evidence="6">
    <location>
        <begin position="822"/>
        <end position="840"/>
    </location>
</feature>
<feature type="compositionally biased region" description="Polar residues" evidence="6">
    <location>
        <begin position="769"/>
        <end position="795"/>
    </location>
</feature>
<feature type="region of interest" description="Disordered" evidence="6">
    <location>
        <begin position="590"/>
        <end position="636"/>
    </location>
</feature>
<dbReference type="GO" id="GO:0044666">
    <property type="term" value="C:MLL3/4 complex"/>
    <property type="evidence" value="ECO:0007669"/>
    <property type="project" value="TreeGrafter"/>
</dbReference>
<dbReference type="EnsemblMetazoa" id="AEPI004164-RA">
    <property type="protein sequence ID" value="AEPI004164-PA"/>
    <property type="gene ID" value="AEPI004164"/>
</dbReference>
<evidence type="ECO:0000256" key="2">
    <source>
        <dbReference type="ARBA" id="ARBA00022763"/>
    </source>
</evidence>
<dbReference type="CDD" id="cd18432">
    <property type="entry name" value="BRCT_PAXIP1_rpt6_like"/>
    <property type="match status" value="1"/>
</dbReference>
<dbReference type="Gene3D" id="3.40.50.10190">
    <property type="entry name" value="BRCT domain"/>
    <property type="match status" value="2"/>
</dbReference>
<dbReference type="SUPFAM" id="SSF52113">
    <property type="entry name" value="BRCT domain"/>
    <property type="match status" value="1"/>
</dbReference>
<feature type="compositionally biased region" description="Acidic residues" evidence="6">
    <location>
        <begin position="419"/>
        <end position="429"/>
    </location>
</feature>
<evidence type="ECO:0000256" key="4">
    <source>
        <dbReference type="ARBA" id="ARBA00023858"/>
    </source>
</evidence>
<evidence type="ECO:0000313" key="9">
    <source>
        <dbReference type="Proteomes" id="UP000075885"/>
    </source>
</evidence>
<feature type="compositionally biased region" description="Basic and acidic residues" evidence="6">
    <location>
        <begin position="1070"/>
        <end position="1163"/>
    </location>
</feature>
<dbReference type="Pfam" id="PF16770">
    <property type="entry name" value="RTT107_BRCT_5"/>
    <property type="match status" value="1"/>
</dbReference>
<dbReference type="VEuPathDB" id="VectorBase:AEPI004164"/>
<organism evidence="8 9">
    <name type="scientific">Anopheles epiroticus</name>
    <dbReference type="NCBI Taxonomy" id="199890"/>
    <lineage>
        <taxon>Eukaryota</taxon>
        <taxon>Metazoa</taxon>
        <taxon>Ecdysozoa</taxon>
        <taxon>Arthropoda</taxon>
        <taxon>Hexapoda</taxon>
        <taxon>Insecta</taxon>
        <taxon>Pterygota</taxon>
        <taxon>Neoptera</taxon>
        <taxon>Endopterygota</taxon>
        <taxon>Diptera</taxon>
        <taxon>Nematocera</taxon>
        <taxon>Culicoidea</taxon>
        <taxon>Culicidae</taxon>
        <taxon>Anophelinae</taxon>
        <taxon>Anopheles</taxon>
    </lineage>
</organism>
<dbReference type="InterPro" id="IPR008984">
    <property type="entry name" value="SMAD_FHA_dom_sf"/>
</dbReference>
<evidence type="ECO:0000256" key="5">
    <source>
        <dbReference type="ARBA" id="ARBA00030146"/>
    </source>
</evidence>
<keyword evidence="3" id="KW-0539">Nucleus</keyword>
<sequence length="1468" mass="162950">SICPKHASIRLDNGTNKVEILDLCSIHGVTVDQSPIAPVSWIEITTKSRLVLGSVPAFVVEGGEGNKKADVSYLQDEDSLDVIDCSLEETPSLQGSRKITHTTVGLSGASSRPSTLIETKATVHQPVSPVTCGKNDRTSSFIVPETQQLSDSRVCNMEDTAPVSNGVPLANALDDEDDSFFIPETQQPEDELGCASEVIEPILPCAKGGPVERTETDEEYFQMMDDDDGNSNDAIFNNKYVEESQNLMLNLDESYKAAVEPRVSIIPERSVDSISFQEHRNTTMEMSKIEWNESKKESETTPAVSKPMEPSNGGTIMASARKSINEMDDRSSTPDLNFDDDAPKPVENGPSVAPEIQSTVPDRSITPDLNFDDDAPILVENGPSAAPEIQSANGTDVAHAHPLADAIEPNRSSETPELCFDEQENEDNEHEISLNQEGCFLKPNDASEKTEAIKVNGVSRVENIYEVETQPVRVEDDAYDLLTQPLQLLPTKSGSVDTRKRKQHVQEPYDLQTQPMNVERKSSLTVKSVHDKSAQSPEIDYANLPTQPSPPEFADQGCSSFGGIAPANMAYKLKSLSLKKKSLFDADLAKLPPSGNSKSGNAKTPSHEIDYANLPTQPETPPELAFPPLSNGRKDMVGQLASNSRLSIDDDDLLTQPLSPPKAMINTPFLYNDGDQKAKTSGTRDVYNMETQLLSRALDGKMSKRNPFVRLEDIRKRRPSDVTLEDPYLLNTQPMAKAGASNVYDLDTQRLSGNDTLLPEGDVSLFNPKINSTSLQHGGKQSTGPGLEISPSTSNKENRTSDADRTGESSETDDEFGLSETIPISTLFRQIQPKGVNSSVNKEKQSERKFKIPLHRADGTETPKPKTKDRKRRSTEMSEFLTPEHPLLYLAKADCVRSTVSSRHAAARKPAYHFNDSSSSSDDDANDRNLFKKTNVSVALEKELEKVRQVGAMKKEHDRAAAKVKQAETKEVKGRDESSIKKATVSINDQQKELKPSEKHVEAVERKSSRRTRQRENDKEKVSSEEKISSRLVDRTEDKDRHKKSHKSEEYKPEQKRSVSQASGDQINVSEEKKSNRMMDGRYDKEHHKYIHKTEEDKQVKRNHVEEKESLKEKKSSRTTDRKENKERHQNSNKSEDDIAEQKRLCTRASAERTKSTDIEHPTRVSTRIRYKTYKMQQTNVSVDYSAPTANPTRPYRKRKDVSSTEQEASVTRTSESKRQKPSHSSATSSASSASTTRGAKKVVETSSDLSGGQGSTIGSKSDHDLLGDISLNSNSKACDVSAVMSARSSRPRLTFTRLSADPYRECVARAGVKIVSALEQATIVVAGRISHTTKFLCASARGIPIVGQSYLDALQRSNENESINPWDHILTDSNYETRYKFRLRDTLLKARKHRLFQGYTVYVTPNTTPPKAELYLMVSYAGGKATTNYNQPPKDANKVFVISNPTDAKLWIEYKERFPSIEIVSTE</sequence>
<dbReference type="PANTHER" id="PTHR23196">
    <property type="entry name" value="PAX TRANSCRIPTION ACTIVATION DOMAIN INTERACTING PROTEIN"/>
    <property type="match status" value="1"/>
</dbReference>
<feature type="region of interest" description="Disordered" evidence="6">
    <location>
        <begin position="527"/>
        <end position="554"/>
    </location>
</feature>
<keyword evidence="9" id="KW-1185">Reference proteome</keyword>
<feature type="region of interest" description="Disordered" evidence="6">
    <location>
        <begin position="768"/>
        <end position="880"/>
    </location>
</feature>
<dbReference type="PROSITE" id="PS50172">
    <property type="entry name" value="BRCT"/>
    <property type="match status" value="1"/>
</dbReference>
<feature type="compositionally biased region" description="Basic and acidic residues" evidence="6">
    <location>
        <begin position="1014"/>
        <end position="1040"/>
    </location>
</feature>
<reference evidence="9" key="1">
    <citation type="submission" date="2013-03" db="EMBL/GenBank/DDBJ databases">
        <title>The Genome Sequence of Anopheles epiroticus epiroticus2.</title>
        <authorList>
            <consortium name="The Broad Institute Genomics Platform"/>
            <person name="Neafsey D.E."/>
            <person name="Howell P."/>
            <person name="Walker B."/>
            <person name="Young S.K."/>
            <person name="Zeng Q."/>
            <person name="Gargeya S."/>
            <person name="Fitzgerald M."/>
            <person name="Haas B."/>
            <person name="Abouelleil A."/>
            <person name="Allen A.W."/>
            <person name="Alvarado L."/>
            <person name="Arachchi H.M."/>
            <person name="Berlin A.M."/>
            <person name="Chapman S.B."/>
            <person name="Gainer-Dewar J."/>
            <person name="Goldberg J."/>
            <person name="Griggs A."/>
            <person name="Gujja S."/>
            <person name="Hansen M."/>
            <person name="Howarth C."/>
            <person name="Imamovic A."/>
            <person name="Ireland A."/>
            <person name="Larimer J."/>
            <person name="McCowan C."/>
            <person name="Murphy C."/>
            <person name="Pearson M."/>
            <person name="Poon T.W."/>
            <person name="Priest M."/>
            <person name="Roberts A."/>
            <person name="Saif S."/>
            <person name="Shea T."/>
            <person name="Sisk P."/>
            <person name="Sykes S."/>
            <person name="Wortman J."/>
            <person name="Nusbaum C."/>
            <person name="Birren B."/>
        </authorList>
    </citation>
    <scope>NUCLEOTIDE SEQUENCE [LARGE SCALE GENOMIC DNA]</scope>
    <source>
        <strain evidence="9">Epiroticus2</strain>
    </source>
</reference>
<feature type="compositionally biased region" description="Basic and acidic residues" evidence="6">
    <location>
        <begin position="290"/>
        <end position="299"/>
    </location>
</feature>
<feature type="compositionally biased region" description="Basic and acidic residues" evidence="6">
    <location>
        <begin position="796"/>
        <end position="808"/>
    </location>
</feature>
<feature type="compositionally biased region" description="Basic and acidic residues" evidence="6">
    <location>
        <begin position="990"/>
        <end position="1007"/>
    </location>
</feature>